<accession>A0A9X3ELV7</accession>
<dbReference type="EMBL" id="JAPNKE010000002">
    <property type="protein sequence ID" value="MCY1006185.1"/>
    <property type="molecule type" value="Genomic_DNA"/>
</dbReference>
<evidence type="ECO:0000256" key="4">
    <source>
        <dbReference type="SAM" id="MobiDB-lite"/>
    </source>
</evidence>
<name>A0A9X3ELV7_9BACT</name>
<evidence type="ECO:0000313" key="6">
    <source>
        <dbReference type="Proteomes" id="UP001150924"/>
    </source>
</evidence>
<organism evidence="5 6">
    <name type="scientific">Nannocystis pusilla</name>
    <dbReference type="NCBI Taxonomy" id="889268"/>
    <lineage>
        <taxon>Bacteria</taxon>
        <taxon>Pseudomonadati</taxon>
        <taxon>Myxococcota</taxon>
        <taxon>Polyangia</taxon>
        <taxon>Nannocystales</taxon>
        <taxon>Nannocystaceae</taxon>
        <taxon>Nannocystis</taxon>
    </lineage>
</organism>
<evidence type="ECO:0000256" key="1">
    <source>
        <dbReference type="ARBA" id="ARBA00022729"/>
    </source>
</evidence>
<keyword evidence="2" id="KW-0677">Repeat</keyword>
<keyword evidence="3" id="KW-1015">Disulfide bond</keyword>
<dbReference type="AlphaFoldDB" id="A0A9X3ELV7"/>
<keyword evidence="6" id="KW-1185">Reference proteome</keyword>
<protein>
    <submittedName>
        <fullName evidence="5">DUF4215 domain-containing protein</fullName>
    </submittedName>
</protein>
<proteinExistence type="predicted"/>
<keyword evidence="1" id="KW-0732">Signal</keyword>
<reference evidence="5" key="1">
    <citation type="submission" date="2022-11" db="EMBL/GenBank/DDBJ databases">
        <title>Minimal conservation of predation-associated metabolite biosynthetic gene clusters underscores biosynthetic potential of Myxococcota including descriptions for ten novel species: Archangium lansinium sp. nov., Myxococcus landrumus sp. nov., Nannocystis bai.</title>
        <authorList>
            <person name="Ahearne A."/>
            <person name="Stevens C."/>
            <person name="Phillips K."/>
        </authorList>
    </citation>
    <scope>NUCLEOTIDE SEQUENCE</scope>
    <source>
        <strain evidence="5">Na p29</strain>
    </source>
</reference>
<dbReference type="NCBIfam" id="TIGR02232">
    <property type="entry name" value="myxo_disulf_rpt"/>
    <property type="match status" value="2"/>
</dbReference>
<sequence length="416" mass="43212">MLGLTWMHRSASLVALFGVGGCQILNPAFGLERDTDGESDSASSASTQPVLTTSSDSSTADTDAPPGTTATSEPPLTTGIVTDTGVDTEQTGDTDAVPAKCGDGVLDPGEACDDGDGVDGNDCTNHCTLAKCGDGIVHEGQEACDAGGADDPSCTPMCTLAECGDGIKTGSEQCDDGNTDAFDGCTADCELSCNDGVFEPDREECDPSDPVFGDVLALCSETCELKSCFRMTNTEDKDLAGPDWFDACATAPGQRIAVLLRDPDGVQYLRFGLKPPSMFPWTPSDMTSTKPPADQWKFSSHDRKIELTDLLFDKPDPLVDVLYAFGDDSQPKASEAATCPSSLGDGYALAIAPEGQSTHARLLLMPFAGKTMPRNLGGWLATGPGVELAFSGAPMPLCSADDPPTPFLGAVAIAVF</sequence>
<gene>
    <name evidence="5" type="ORF">OV079_11550</name>
</gene>
<dbReference type="InterPro" id="IPR011936">
    <property type="entry name" value="Myxo_disulph_rpt"/>
</dbReference>
<feature type="compositionally biased region" description="Polar residues" evidence="4">
    <location>
        <begin position="40"/>
        <end position="51"/>
    </location>
</feature>
<evidence type="ECO:0000313" key="5">
    <source>
        <dbReference type="EMBL" id="MCY1006185.1"/>
    </source>
</evidence>
<evidence type="ECO:0000256" key="2">
    <source>
        <dbReference type="ARBA" id="ARBA00022737"/>
    </source>
</evidence>
<comment type="caution">
    <text evidence="5">The sequence shown here is derived from an EMBL/GenBank/DDBJ whole genome shotgun (WGS) entry which is preliminary data.</text>
</comment>
<dbReference type="Proteomes" id="UP001150924">
    <property type="component" value="Unassembled WGS sequence"/>
</dbReference>
<dbReference type="Pfam" id="PF13948">
    <property type="entry name" value="DUF4215"/>
    <property type="match status" value="1"/>
</dbReference>
<evidence type="ECO:0000256" key="3">
    <source>
        <dbReference type="ARBA" id="ARBA00023157"/>
    </source>
</evidence>
<dbReference type="RefSeq" id="WP_267768235.1">
    <property type="nucleotide sequence ID" value="NZ_JAPNKE010000002.1"/>
</dbReference>
<feature type="region of interest" description="Disordered" evidence="4">
    <location>
        <begin position="33"/>
        <end position="100"/>
    </location>
</feature>
<feature type="compositionally biased region" description="Low complexity" evidence="4">
    <location>
        <begin position="52"/>
        <end position="88"/>
    </location>
</feature>